<dbReference type="InParanoid" id="A0A251TIM0"/>
<gene>
    <name evidence="1" type="ORF">HannXRQ_Chr10g0293731</name>
</gene>
<reference evidence="2" key="1">
    <citation type="journal article" date="2017" name="Nature">
        <title>The sunflower genome provides insights into oil metabolism, flowering and Asterid evolution.</title>
        <authorList>
            <person name="Badouin H."/>
            <person name="Gouzy J."/>
            <person name="Grassa C.J."/>
            <person name="Murat F."/>
            <person name="Staton S.E."/>
            <person name="Cottret L."/>
            <person name="Lelandais-Briere C."/>
            <person name="Owens G.L."/>
            <person name="Carrere S."/>
            <person name="Mayjonade B."/>
            <person name="Legrand L."/>
            <person name="Gill N."/>
            <person name="Kane N.C."/>
            <person name="Bowers J.E."/>
            <person name="Hubner S."/>
            <person name="Bellec A."/>
            <person name="Berard A."/>
            <person name="Berges H."/>
            <person name="Blanchet N."/>
            <person name="Boniface M.C."/>
            <person name="Brunel D."/>
            <person name="Catrice O."/>
            <person name="Chaidir N."/>
            <person name="Claudel C."/>
            <person name="Donnadieu C."/>
            <person name="Faraut T."/>
            <person name="Fievet G."/>
            <person name="Helmstetter N."/>
            <person name="King M."/>
            <person name="Knapp S.J."/>
            <person name="Lai Z."/>
            <person name="Le Paslier M.C."/>
            <person name="Lippi Y."/>
            <person name="Lorenzon L."/>
            <person name="Mandel J.R."/>
            <person name="Marage G."/>
            <person name="Marchand G."/>
            <person name="Marquand E."/>
            <person name="Bret-Mestries E."/>
            <person name="Morien E."/>
            <person name="Nambeesan S."/>
            <person name="Nguyen T."/>
            <person name="Pegot-Espagnet P."/>
            <person name="Pouilly N."/>
            <person name="Raftis F."/>
            <person name="Sallet E."/>
            <person name="Schiex T."/>
            <person name="Thomas J."/>
            <person name="Vandecasteele C."/>
            <person name="Vares D."/>
            <person name="Vear F."/>
            <person name="Vautrin S."/>
            <person name="Crespi M."/>
            <person name="Mangin B."/>
            <person name="Burke J.M."/>
            <person name="Salse J."/>
            <person name="Munos S."/>
            <person name="Vincourt P."/>
            <person name="Rieseberg L.H."/>
            <person name="Langlade N.B."/>
        </authorList>
    </citation>
    <scope>NUCLEOTIDE SEQUENCE [LARGE SCALE GENOMIC DNA]</scope>
    <source>
        <strain evidence="2">cv. SF193</strain>
    </source>
</reference>
<dbReference type="Proteomes" id="UP000215914">
    <property type="component" value="Chromosome 10"/>
</dbReference>
<protein>
    <submittedName>
        <fullName evidence="1">Uncharacterized protein</fullName>
    </submittedName>
</protein>
<organism evidence="1 2">
    <name type="scientific">Helianthus annuus</name>
    <name type="common">Common sunflower</name>
    <dbReference type="NCBI Taxonomy" id="4232"/>
    <lineage>
        <taxon>Eukaryota</taxon>
        <taxon>Viridiplantae</taxon>
        <taxon>Streptophyta</taxon>
        <taxon>Embryophyta</taxon>
        <taxon>Tracheophyta</taxon>
        <taxon>Spermatophyta</taxon>
        <taxon>Magnoliopsida</taxon>
        <taxon>eudicotyledons</taxon>
        <taxon>Gunneridae</taxon>
        <taxon>Pentapetalae</taxon>
        <taxon>asterids</taxon>
        <taxon>campanulids</taxon>
        <taxon>Asterales</taxon>
        <taxon>Asteraceae</taxon>
        <taxon>Asteroideae</taxon>
        <taxon>Heliantheae alliance</taxon>
        <taxon>Heliantheae</taxon>
        <taxon>Helianthus</taxon>
    </lineage>
</organism>
<keyword evidence="2" id="KW-1185">Reference proteome</keyword>
<accession>A0A251TIM0</accession>
<dbReference type="EMBL" id="CM007899">
    <property type="protein sequence ID" value="OTG10978.1"/>
    <property type="molecule type" value="Genomic_DNA"/>
</dbReference>
<evidence type="ECO:0000313" key="2">
    <source>
        <dbReference type="Proteomes" id="UP000215914"/>
    </source>
</evidence>
<evidence type="ECO:0000313" key="1">
    <source>
        <dbReference type="EMBL" id="OTG10978.1"/>
    </source>
</evidence>
<dbReference type="AlphaFoldDB" id="A0A251TIM0"/>
<sequence length="61" mass="7131">MLNLRCLLLYCITLSQNTTLYKRRGSKTHTTQILVPLLLLLLSGNRLHPVNRSLYQIFNFL</sequence>
<proteinExistence type="predicted"/>
<name>A0A251TIM0_HELAN</name>